<protein>
    <submittedName>
        <fullName evidence="1">Uncharacterized protein</fullName>
    </submittedName>
</protein>
<proteinExistence type="predicted"/>
<evidence type="ECO:0000313" key="2">
    <source>
        <dbReference type="Proteomes" id="UP001174677"/>
    </source>
</evidence>
<sequence length="195" mass="22584">MVDSWGMDGDIVQIIMPIENDVSKSVATSKQQYRGRLESSKLDVEDVSRPRGGELSKIPIELKSGTQWLHSWIEIDGYEEYSATEYWLAGCSEEYKVIERDFQHAREDESLILEGDIGWGLVLQRVHSNFTLLHSMETLVLFTSIDRSKHEIRLLGINFMNGIICRMVVCFPSTFYEFFFFFLSESMCKTKENLD</sequence>
<accession>A0ABQ9MNV9</accession>
<dbReference type="EMBL" id="JARPOI010000005">
    <property type="protein sequence ID" value="KAJ9180771.1"/>
    <property type="molecule type" value="Genomic_DNA"/>
</dbReference>
<reference evidence="1" key="1">
    <citation type="journal article" date="2023" name="Plant Biotechnol. J.">
        <title>Chromosome-level wild Hevea brasiliensis genome provides new tools for genomic-assisted breeding and valuable loci to elevate rubber yield.</title>
        <authorList>
            <person name="Cheng H."/>
            <person name="Song X."/>
            <person name="Hu Y."/>
            <person name="Wu T."/>
            <person name="Yang Q."/>
            <person name="An Z."/>
            <person name="Feng S."/>
            <person name="Deng Z."/>
            <person name="Wu W."/>
            <person name="Zeng X."/>
            <person name="Tu M."/>
            <person name="Wang X."/>
            <person name="Huang H."/>
        </authorList>
    </citation>
    <scope>NUCLEOTIDE SEQUENCE</scope>
    <source>
        <strain evidence="1">MT/VB/25A 57/8</strain>
    </source>
</reference>
<dbReference type="Proteomes" id="UP001174677">
    <property type="component" value="Chromosome 5"/>
</dbReference>
<comment type="caution">
    <text evidence="1">The sequence shown here is derived from an EMBL/GenBank/DDBJ whole genome shotgun (WGS) entry which is preliminary data.</text>
</comment>
<gene>
    <name evidence="1" type="ORF">P3X46_008979</name>
</gene>
<evidence type="ECO:0000313" key="1">
    <source>
        <dbReference type="EMBL" id="KAJ9180771.1"/>
    </source>
</evidence>
<organism evidence="1 2">
    <name type="scientific">Hevea brasiliensis</name>
    <name type="common">Para rubber tree</name>
    <name type="synonym">Siphonia brasiliensis</name>
    <dbReference type="NCBI Taxonomy" id="3981"/>
    <lineage>
        <taxon>Eukaryota</taxon>
        <taxon>Viridiplantae</taxon>
        <taxon>Streptophyta</taxon>
        <taxon>Embryophyta</taxon>
        <taxon>Tracheophyta</taxon>
        <taxon>Spermatophyta</taxon>
        <taxon>Magnoliopsida</taxon>
        <taxon>eudicotyledons</taxon>
        <taxon>Gunneridae</taxon>
        <taxon>Pentapetalae</taxon>
        <taxon>rosids</taxon>
        <taxon>fabids</taxon>
        <taxon>Malpighiales</taxon>
        <taxon>Euphorbiaceae</taxon>
        <taxon>Crotonoideae</taxon>
        <taxon>Micrandreae</taxon>
        <taxon>Hevea</taxon>
    </lineage>
</organism>
<name>A0ABQ9MNV9_HEVBR</name>
<keyword evidence="2" id="KW-1185">Reference proteome</keyword>